<organism evidence="2 3">
    <name type="scientific">Halomarina rubra</name>
    <dbReference type="NCBI Taxonomy" id="2071873"/>
    <lineage>
        <taxon>Archaea</taxon>
        <taxon>Methanobacteriati</taxon>
        <taxon>Methanobacteriota</taxon>
        <taxon>Stenosarchaea group</taxon>
        <taxon>Halobacteria</taxon>
        <taxon>Halobacteriales</taxon>
        <taxon>Natronomonadaceae</taxon>
        <taxon>Halomarina</taxon>
    </lineage>
</organism>
<evidence type="ECO:0008006" key="4">
    <source>
        <dbReference type="Google" id="ProtNLM"/>
    </source>
</evidence>
<comment type="caution">
    <text evidence="2">The sequence shown here is derived from an EMBL/GenBank/DDBJ whole genome shotgun (WGS) entry which is preliminary data.</text>
</comment>
<sequence>MRRRTYLATGVAAVVGGLAGCLGGDDGDGETTTAPAGPSGNGTDAGGGGTGTGGATAGGDATVTVATSEQYGEFLADAEGMALYLFTNDEGGESTCYDGCAETWPPLTVEGEPSAGEGVDADLGTTERRDGAMQVTAGGVPLYYYAPDESPGDTTGQGVGGVWFLLAPDGAAIEGEGGGGGDEGTTNGSGGGSDPY</sequence>
<dbReference type="AlphaFoldDB" id="A0ABD6B0S2"/>
<evidence type="ECO:0000256" key="1">
    <source>
        <dbReference type="SAM" id="MobiDB-lite"/>
    </source>
</evidence>
<gene>
    <name evidence="2" type="ORF">ACFSBT_19450</name>
</gene>
<feature type="region of interest" description="Disordered" evidence="1">
    <location>
        <begin position="29"/>
        <end position="55"/>
    </location>
</feature>
<dbReference type="EMBL" id="JBHUDC010000008">
    <property type="protein sequence ID" value="MFD1515462.1"/>
    <property type="molecule type" value="Genomic_DNA"/>
</dbReference>
<keyword evidence="3" id="KW-1185">Reference proteome</keyword>
<evidence type="ECO:0000313" key="2">
    <source>
        <dbReference type="EMBL" id="MFD1515462.1"/>
    </source>
</evidence>
<feature type="compositionally biased region" description="Gly residues" evidence="1">
    <location>
        <begin position="175"/>
        <end position="196"/>
    </location>
</feature>
<name>A0ABD6B0S2_9EURY</name>
<protein>
    <recommendedName>
        <fullName evidence="4">Lipoprotein with Yx(FWY)xxD motif</fullName>
    </recommendedName>
</protein>
<evidence type="ECO:0000313" key="3">
    <source>
        <dbReference type="Proteomes" id="UP001597187"/>
    </source>
</evidence>
<reference evidence="2 3" key="1">
    <citation type="journal article" date="2019" name="Int. J. Syst. Evol. Microbiol.">
        <title>The Global Catalogue of Microorganisms (GCM) 10K type strain sequencing project: providing services to taxonomists for standard genome sequencing and annotation.</title>
        <authorList>
            <consortium name="The Broad Institute Genomics Platform"/>
            <consortium name="The Broad Institute Genome Sequencing Center for Infectious Disease"/>
            <person name="Wu L."/>
            <person name="Ma J."/>
        </authorList>
    </citation>
    <scope>NUCLEOTIDE SEQUENCE [LARGE SCALE GENOMIC DNA]</scope>
    <source>
        <strain evidence="2 3">CGMCC 1.12563</strain>
    </source>
</reference>
<dbReference type="Pfam" id="PF03640">
    <property type="entry name" value="Lipoprotein_15"/>
    <property type="match status" value="2"/>
</dbReference>
<dbReference type="InterPro" id="IPR005297">
    <property type="entry name" value="Lipoprotein_repeat"/>
</dbReference>
<dbReference type="RefSeq" id="WP_250875376.1">
    <property type="nucleotide sequence ID" value="NZ_JALXFV010000008.1"/>
</dbReference>
<dbReference type="Proteomes" id="UP001597187">
    <property type="component" value="Unassembled WGS sequence"/>
</dbReference>
<proteinExistence type="predicted"/>
<dbReference type="PANTHER" id="PTHR39335:SF1">
    <property type="entry name" value="BLL4220 PROTEIN"/>
    <property type="match status" value="1"/>
</dbReference>
<accession>A0ABD6B0S2</accession>
<feature type="compositionally biased region" description="Gly residues" evidence="1">
    <location>
        <begin position="39"/>
        <end position="55"/>
    </location>
</feature>
<dbReference type="PANTHER" id="PTHR39335">
    <property type="entry name" value="BLL4220 PROTEIN"/>
    <property type="match status" value="1"/>
</dbReference>
<feature type="region of interest" description="Disordered" evidence="1">
    <location>
        <begin position="171"/>
        <end position="196"/>
    </location>
</feature>
<dbReference type="PROSITE" id="PS51257">
    <property type="entry name" value="PROKAR_LIPOPROTEIN"/>
    <property type="match status" value="1"/>
</dbReference>